<dbReference type="InterPro" id="IPR011990">
    <property type="entry name" value="TPR-like_helical_dom_sf"/>
</dbReference>
<organism evidence="10 11">
    <name type="scientific">Streptomyces millisiae</name>
    <dbReference type="NCBI Taxonomy" id="3075542"/>
    <lineage>
        <taxon>Bacteria</taxon>
        <taxon>Bacillati</taxon>
        <taxon>Actinomycetota</taxon>
        <taxon>Actinomycetes</taxon>
        <taxon>Kitasatosporales</taxon>
        <taxon>Streptomycetaceae</taxon>
        <taxon>Streptomyces</taxon>
    </lineage>
</organism>
<dbReference type="InterPro" id="IPR001867">
    <property type="entry name" value="OmpR/PhoB-type_DNA-bd"/>
</dbReference>
<evidence type="ECO:0000256" key="8">
    <source>
        <dbReference type="SAM" id="MobiDB-lite"/>
    </source>
</evidence>
<dbReference type="SMART" id="SM00382">
    <property type="entry name" value="AAA"/>
    <property type="match status" value="1"/>
</dbReference>
<evidence type="ECO:0000313" key="10">
    <source>
        <dbReference type="EMBL" id="MDT0318598.1"/>
    </source>
</evidence>
<dbReference type="PRINTS" id="PR00364">
    <property type="entry name" value="DISEASERSIST"/>
</dbReference>
<dbReference type="SMART" id="SM00028">
    <property type="entry name" value="TPR"/>
    <property type="match status" value="6"/>
</dbReference>
<feature type="compositionally biased region" description="Gly residues" evidence="8">
    <location>
        <begin position="240"/>
        <end position="250"/>
    </location>
</feature>
<dbReference type="InterPro" id="IPR049945">
    <property type="entry name" value="AAA_22"/>
</dbReference>
<dbReference type="Proteomes" id="UP001183420">
    <property type="component" value="Unassembled WGS sequence"/>
</dbReference>
<comment type="caution">
    <text evidence="10">The sequence shown here is derived from an EMBL/GenBank/DDBJ whole genome shotgun (WGS) entry which is preliminary data.</text>
</comment>
<evidence type="ECO:0000313" key="11">
    <source>
        <dbReference type="Proteomes" id="UP001183420"/>
    </source>
</evidence>
<evidence type="ECO:0000256" key="1">
    <source>
        <dbReference type="ARBA" id="ARBA00005820"/>
    </source>
</evidence>
<dbReference type="SUPFAM" id="SSF52540">
    <property type="entry name" value="P-loop containing nucleoside triphosphate hydrolases"/>
    <property type="match status" value="1"/>
</dbReference>
<dbReference type="Gene3D" id="3.40.50.300">
    <property type="entry name" value="P-loop containing nucleotide triphosphate hydrolases"/>
    <property type="match status" value="1"/>
</dbReference>
<keyword evidence="6" id="KW-0802">TPR repeat</keyword>
<feature type="domain" description="OmpR/PhoB-type" evidence="9">
    <location>
        <begin position="1"/>
        <end position="86"/>
    </location>
</feature>
<dbReference type="Gene3D" id="1.10.10.10">
    <property type="entry name" value="Winged helix-like DNA-binding domain superfamily/Winged helix DNA-binding domain"/>
    <property type="match status" value="1"/>
</dbReference>
<evidence type="ECO:0000256" key="6">
    <source>
        <dbReference type="PROSITE-ProRule" id="PRU00339"/>
    </source>
</evidence>
<dbReference type="Gene3D" id="1.25.40.10">
    <property type="entry name" value="Tetratricopeptide repeat domain"/>
    <property type="match status" value="3"/>
</dbReference>
<dbReference type="Pfam" id="PF00486">
    <property type="entry name" value="Trans_reg_C"/>
    <property type="match status" value="1"/>
</dbReference>
<reference evidence="11" key="1">
    <citation type="submission" date="2023-07" db="EMBL/GenBank/DDBJ databases">
        <title>30 novel species of actinomycetes from the DSMZ collection.</title>
        <authorList>
            <person name="Nouioui I."/>
        </authorList>
    </citation>
    <scope>NUCLEOTIDE SEQUENCE [LARGE SCALE GENOMIC DNA]</scope>
    <source>
        <strain evidence="11">DSM 44918</strain>
    </source>
</reference>
<dbReference type="Pfam" id="PF13401">
    <property type="entry name" value="AAA_22"/>
    <property type="match status" value="1"/>
</dbReference>
<dbReference type="EMBL" id="JAVREM010000007">
    <property type="protein sequence ID" value="MDT0318598.1"/>
    <property type="molecule type" value="Genomic_DNA"/>
</dbReference>
<feature type="repeat" description="TPR" evidence="6">
    <location>
        <begin position="750"/>
        <end position="783"/>
    </location>
</feature>
<evidence type="ECO:0000256" key="5">
    <source>
        <dbReference type="ARBA" id="ARBA00023163"/>
    </source>
</evidence>
<dbReference type="SMART" id="SM01043">
    <property type="entry name" value="BTAD"/>
    <property type="match status" value="1"/>
</dbReference>
<keyword evidence="11" id="KW-1185">Reference proteome</keyword>
<dbReference type="SUPFAM" id="SSF46894">
    <property type="entry name" value="C-terminal effector domain of the bipartite response regulators"/>
    <property type="match status" value="1"/>
</dbReference>
<protein>
    <submittedName>
        <fullName evidence="10">BTAD domain-containing putative transcriptional regulator</fullName>
    </submittedName>
</protein>
<dbReference type="Pfam" id="PF13424">
    <property type="entry name" value="TPR_12"/>
    <property type="match status" value="2"/>
</dbReference>
<dbReference type="InterPro" id="IPR016032">
    <property type="entry name" value="Sig_transdc_resp-reg_C-effctor"/>
</dbReference>
<dbReference type="RefSeq" id="WP_311597363.1">
    <property type="nucleotide sequence ID" value="NZ_JAVREM010000007.1"/>
</dbReference>
<name>A0ABU2LNF3_9ACTN</name>
<comment type="similarity">
    <text evidence="1">Belongs to the AfsR/DnrI/RedD regulatory family.</text>
</comment>
<feature type="region of interest" description="Disordered" evidence="8">
    <location>
        <begin position="237"/>
        <end position="257"/>
    </location>
</feature>
<gene>
    <name evidence="10" type="ORF">RNC47_09650</name>
</gene>
<dbReference type="InterPro" id="IPR051677">
    <property type="entry name" value="AfsR-DnrI-RedD_regulator"/>
</dbReference>
<dbReference type="PANTHER" id="PTHR35807:SF1">
    <property type="entry name" value="TRANSCRIPTIONAL REGULATOR REDD"/>
    <property type="match status" value="1"/>
</dbReference>
<keyword evidence="4 7" id="KW-0238">DNA-binding</keyword>
<accession>A0ABU2LNF3</accession>
<dbReference type="InterPro" id="IPR027417">
    <property type="entry name" value="P-loop_NTPase"/>
</dbReference>
<keyword evidence="2" id="KW-0902">Two-component regulatory system</keyword>
<keyword evidence="5" id="KW-0804">Transcription</keyword>
<dbReference type="InterPro" id="IPR003593">
    <property type="entry name" value="AAA+_ATPase"/>
</dbReference>
<evidence type="ECO:0000259" key="9">
    <source>
        <dbReference type="PROSITE" id="PS51755"/>
    </source>
</evidence>
<dbReference type="Pfam" id="PF13374">
    <property type="entry name" value="TPR_10"/>
    <property type="match status" value="1"/>
</dbReference>
<evidence type="ECO:0000256" key="4">
    <source>
        <dbReference type="ARBA" id="ARBA00023125"/>
    </source>
</evidence>
<dbReference type="CDD" id="cd15831">
    <property type="entry name" value="BTAD"/>
    <property type="match status" value="1"/>
</dbReference>
<dbReference type="InterPro" id="IPR019734">
    <property type="entry name" value="TPR_rpt"/>
</dbReference>
<evidence type="ECO:0000256" key="3">
    <source>
        <dbReference type="ARBA" id="ARBA00023015"/>
    </source>
</evidence>
<keyword evidence="3" id="KW-0805">Transcription regulation</keyword>
<dbReference type="SMART" id="SM00862">
    <property type="entry name" value="Trans_reg_C"/>
    <property type="match status" value="1"/>
</dbReference>
<evidence type="ECO:0000256" key="7">
    <source>
        <dbReference type="PROSITE-ProRule" id="PRU01091"/>
    </source>
</evidence>
<dbReference type="SUPFAM" id="SSF48452">
    <property type="entry name" value="TPR-like"/>
    <property type="match status" value="3"/>
</dbReference>
<dbReference type="PROSITE" id="PS50005">
    <property type="entry name" value="TPR"/>
    <property type="match status" value="1"/>
</dbReference>
<dbReference type="InterPro" id="IPR036388">
    <property type="entry name" value="WH-like_DNA-bd_sf"/>
</dbReference>
<dbReference type="Pfam" id="PF03704">
    <property type="entry name" value="BTAD"/>
    <property type="match status" value="1"/>
</dbReference>
<evidence type="ECO:0000256" key="2">
    <source>
        <dbReference type="ARBA" id="ARBA00023012"/>
    </source>
</evidence>
<dbReference type="InterPro" id="IPR005158">
    <property type="entry name" value="BTAD"/>
</dbReference>
<dbReference type="PROSITE" id="PS51755">
    <property type="entry name" value="OMPR_PHOB"/>
    <property type="match status" value="1"/>
</dbReference>
<dbReference type="PANTHER" id="PTHR35807">
    <property type="entry name" value="TRANSCRIPTIONAL REGULATOR REDD-RELATED"/>
    <property type="match status" value="1"/>
</dbReference>
<feature type="DNA-binding region" description="OmpR/PhoB-type" evidence="7">
    <location>
        <begin position="1"/>
        <end position="86"/>
    </location>
</feature>
<proteinExistence type="inferred from homology"/>
<sequence length="1003" mass="108804">MLGDVAIRRDGRAEALGGRLERTLLAVLLARAGRPVATDVLTDALWGDRPDPRSGQRLQLQVHRLRRKLGESDRLTLGPAGYRLRVESGELDAERFESSVERAVGIAARRDPRGAAAALRAALELWRGAPFTGVDLPLLDDWVHRLVERRLVALETLYEAELARGRHTEVVAELIQRVREHPLHERFHALLMTALARAGRQVDALAAYRAARETLVRELGVEPGEELRALERRVLDGESLGPGGTAGPGGRRGDAGRAEVPAQLPLDVRTFVGRGAELAELDGLLASAPAAVAALSGTAGVGKTALAVRWAHRARERFPDGQLYVDLRGYGPDRPVAPQDALAGLLRSLGLEGAALPQGLDERAARFRTLLAGRRILLVLDNAHAVEQVRPLLPGAPACFTLVTSRDTLAGLVARDGAHRVRVDRLPAADARRLLRELLGTRVEAEPEAAEALVHQCVRLPLALRIVAELIRSRPALGLTALTGELAERQGALDLLDIEGDPHTAVRSVFSWSYQRLDPAAARVFRLLGLHPGRDTDAHAVAVLAGLGLRETRRCLDVLLRAHLVDQTGDGRHRRHDLLRDYAAELAESTDPAAERAAALDRLRGHYLYTASAAMDVFAPHDYAHRPKAPPPAGPLLTFAGHEDARRWLDAERANLLEVTRHADPTFVTSLSETVHLYLRVGGYFDEAITLHTRALRAARAVGDEFAEANARRVLGTMMNLWGADPDAVVGHFQRALAVYERAGDRSLQASVLNGLAGVRLRRGELPAAMREFERALELNGAAGNWRVRCALLVNMGRTLRTLGRLDEARHRLESVLELCASHGDKAVEANTHCVLADVHTRLGAEAAAFDHARRGLALARESGYRQIEALCLGKLGTLHRNRGELARALDLHGEALDLARAVAESELMVEAMNTLAGTHAAAGEPARALRLHEEALALAVEVGERVAQAHSHAGIGDMRARLGDHATARAHWRRALAGYEAGSLPLAAELRARLDAQDPPRA</sequence>